<dbReference type="NCBIfam" id="TIGR01362">
    <property type="entry name" value="KDO8P_synth"/>
    <property type="match status" value="1"/>
</dbReference>
<feature type="domain" description="DAHP synthetase I/KDSA" evidence="9">
    <location>
        <begin position="13"/>
        <end position="256"/>
    </location>
</feature>
<evidence type="ECO:0000256" key="2">
    <source>
        <dbReference type="ARBA" id="ARBA00004756"/>
    </source>
</evidence>
<organism evidence="10 11">
    <name type="scientific">Pseudodesulfovibrio methanolicus</name>
    <dbReference type="NCBI Taxonomy" id="3126690"/>
    <lineage>
        <taxon>Bacteria</taxon>
        <taxon>Pseudomonadati</taxon>
        <taxon>Thermodesulfobacteriota</taxon>
        <taxon>Desulfovibrionia</taxon>
        <taxon>Desulfovibrionales</taxon>
        <taxon>Desulfovibrionaceae</taxon>
    </lineage>
</organism>
<dbReference type="Pfam" id="PF00793">
    <property type="entry name" value="DAHP_synth_1"/>
    <property type="match status" value="1"/>
</dbReference>
<evidence type="ECO:0000313" key="10">
    <source>
        <dbReference type="EMBL" id="WWX21277.1"/>
    </source>
</evidence>
<name>A0ABZ2IRJ5_9BACT</name>
<dbReference type="PANTHER" id="PTHR21057">
    <property type="entry name" value="PHOSPHO-2-DEHYDRO-3-DEOXYHEPTONATE ALDOLASE"/>
    <property type="match status" value="1"/>
</dbReference>
<sequence>MADLYTASRSGPFILAGPCAIETREIALQTAGVLAGLAAKLDIPLIYKSSFDKANRTSLTSFRGPGLEEGLKILAEVKRTTGLPVVTDIHHPEQAAPVAEVADVLQIPAFLCRQTDLLVAAAETGRVVNVKKGQFLAPWDMKNVVDKLRAAGNDQVWLTERGSTYGYNNLVVDMRSIPQMRAFGVPVIMDATHSVQLPGGLGGASGGQREYVPVLASAAVAAGADGVFMEVHPNPDKALCDGPNSLPLNEVEALLKRLLALWEINRG</sequence>
<proteinExistence type="inferred from homology"/>
<dbReference type="InterPro" id="IPR006218">
    <property type="entry name" value="DAHP1/KDSA"/>
</dbReference>
<evidence type="ECO:0000256" key="8">
    <source>
        <dbReference type="HAMAP-Rule" id="MF_00056"/>
    </source>
</evidence>
<comment type="pathway">
    <text evidence="3 8">Carbohydrate biosynthesis; 3-deoxy-D-manno-octulosonate biosynthesis; 3-deoxy-D-manno-octulosonate from D-ribulose 5-phosphate: step 2/3.</text>
</comment>
<comment type="subcellular location">
    <subcellularLocation>
        <location evidence="1 8">Cytoplasm</location>
    </subcellularLocation>
</comment>
<accession>A0ABZ2IRJ5</accession>
<comment type="similarity">
    <text evidence="4 8">Belongs to the KdsA family.</text>
</comment>
<dbReference type="HAMAP" id="MF_00056">
    <property type="entry name" value="KDO8P_synth"/>
    <property type="match status" value="1"/>
</dbReference>
<dbReference type="Proteomes" id="UP001385389">
    <property type="component" value="Chromosome"/>
</dbReference>
<keyword evidence="11" id="KW-1185">Reference proteome</keyword>
<dbReference type="RefSeq" id="WP_338666936.1">
    <property type="nucleotide sequence ID" value="NZ_CP146609.1"/>
</dbReference>
<dbReference type="InterPro" id="IPR013785">
    <property type="entry name" value="Aldolase_TIM"/>
</dbReference>
<dbReference type="Gene3D" id="3.20.20.70">
    <property type="entry name" value="Aldolase class I"/>
    <property type="match status" value="1"/>
</dbReference>
<evidence type="ECO:0000256" key="7">
    <source>
        <dbReference type="ARBA" id="ARBA00049112"/>
    </source>
</evidence>
<dbReference type="NCBIfam" id="NF003543">
    <property type="entry name" value="PRK05198.1"/>
    <property type="match status" value="1"/>
</dbReference>
<protein>
    <recommendedName>
        <fullName evidence="8">2-dehydro-3-deoxyphosphooctonate aldolase</fullName>
        <ecNumber evidence="8">2.5.1.55</ecNumber>
    </recommendedName>
    <alternativeName>
        <fullName evidence="8">3-deoxy-D-manno-octulosonic acid 8-phosphate synthase</fullName>
    </alternativeName>
    <alternativeName>
        <fullName evidence="8">KDO-8-phosphate synthase</fullName>
        <shortName evidence="8">KDO 8-P synthase</shortName>
        <shortName evidence="8">KDOPS</shortName>
    </alternativeName>
    <alternativeName>
        <fullName evidence="8">Phospho-2-dehydro-3-deoxyoctonate aldolase</fullName>
    </alternativeName>
</protein>
<gene>
    <name evidence="8 10" type="primary">kdsA</name>
    <name evidence="10" type="ORF">V8V93_12550</name>
</gene>
<reference evidence="10 11" key="1">
    <citation type="submission" date="2024-03" db="EMBL/GenBank/DDBJ databases">
        <title>Phenotype and Genome Characterization of a Sulfate-Reducing Bacterium Pseudodesulfovibrio sp. strain 5S69, isolated from Petroleum Reservoir in Tatarstan (Russia).</title>
        <authorList>
            <person name="Bidzhieva S.K."/>
            <person name="Kadnikov V."/>
            <person name="Tourova T.P."/>
            <person name="Samigullina S.R."/>
            <person name="Sokolova D.S."/>
            <person name="Poltaraus A.B."/>
            <person name="Avtukh A.N."/>
            <person name="Tereshina V.M."/>
            <person name="Mardanov A.V."/>
            <person name="Nazina T.N."/>
        </authorList>
    </citation>
    <scope>NUCLEOTIDE SEQUENCE [LARGE SCALE GENOMIC DNA]</scope>
    <source>
        <strain evidence="10 11">5S69</strain>
    </source>
</reference>
<dbReference type="EC" id="2.5.1.55" evidence="8"/>
<dbReference type="GO" id="GO:0008676">
    <property type="term" value="F:3-deoxy-8-phosphooctulonate synthase activity"/>
    <property type="evidence" value="ECO:0007669"/>
    <property type="project" value="UniProtKB-EC"/>
</dbReference>
<evidence type="ECO:0000259" key="9">
    <source>
        <dbReference type="Pfam" id="PF00793"/>
    </source>
</evidence>
<evidence type="ECO:0000256" key="1">
    <source>
        <dbReference type="ARBA" id="ARBA00004496"/>
    </source>
</evidence>
<dbReference type="SUPFAM" id="SSF51569">
    <property type="entry name" value="Aldolase"/>
    <property type="match status" value="1"/>
</dbReference>
<evidence type="ECO:0000256" key="3">
    <source>
        <dbReference type="ARBA" id="ARBA00004845"/>
    </source>
</evidence>
<evidence type="ECO:0000256" key="4">
    <source>
        <dbReference type="ARBA" id="ARBA00010499"/>
    </source>
</evidence>
<evidence type="ECO:0000256" key="5">
    <source>
        <dbReference type="ARBA" id="ARBA00022490"/>
    </source>
</evidence>
<dbReference type="EMBL" id="CP146609">
    <property type="protein sequence ID" value="WWX21277.1"/>
    <property type="molecule type" value="Genomic_DNA"/>
</dbReference>
<keyword evidence="5 8" id="KW-0963">Cytoplasm</keyword>
<comment type="pathway">
    <text evidence="2">Bacterial outer membrane biogenesis; lipopolysaccharide biosynthesis.</text>
</comment>
<dbReference type="InterPro" id="IPR006269">
    <property type="entry name" value="KDO8P_synthase"/>
</dbReference>
<keyword evidence="8" id="KW-0448">Lipopolysaccharide biosynthesis</keyword>
<evidence type="ECO:0000313" key="11">
    <source>
        <dbReference type="Proteomes" id="UP001385389"/>
    </source>
</evidence>
<keyword evidence="6 8" id="KW-0808">Transferase</keyword>
<comment type="catalytic activity">
    <reaction evidence="7 8">
        <text>D-arabinose 5-phosphate + phosphoenolpyruvate + H2O = 3-deoxy-alpha-D-manno-2-octulosonate-8-phosphate + phosphate</text>
        <dbReference type="Rhea" id="RHEA:14053"/>
        <dbReference type="ChEBI" id="CHEBI:15377"/>
        <dbReference type="ChEBI" id="CHEBI:43474"/>
        <dbReference type="ChEBI" id="CHEBI:57693"/>
        <dbReference type="ChEBI" id="CHEBI:58702"/>
        <dbReference type="ChEBI" id="CHEBI:85985"/>
        <dbReference type="EC" id="2.5.1.55"/>
    </reaction>
</comment>
<evidence type="ECO:0000256" key="6">
    <source>
        <dbReference type="ARBA" id="ARBA00022679"/>
    </source>
</evidence>